<dbReference type="FunFam" id="3.40.50.300:FF:000578">
    <property type="entry name" value="probable ATP-dependent RNA helicase DHX35"/>
    <property type="match status" value="1"/>
</dbReference>
<dbReference type="FunFam" id="3.40.50.300:FF:000007">
    <property type="entry name" value="Pre-mRNA-splicing factor ATP-dependent RNA helicase"/>
    <property type="match status" value="1"/>
</dbReference>
<dbReference type="PROSITE" id="PS00690">
    <property type="entry name" value="DEAH_ATP_HELICASE"/>
    <property type="match status" value="1"/>
</dbReference>
<dbReference type="Pfam" id="PF21010">
    <property type="entry name" value="HA2_C"/>
    <property type="match status" value="1"/>
</dbReference>
<evidence type="ECO:0000256" key="3">
    <source>
        <dbReference type="ARBA" id="ARBA00022664"/>
    </source>
</evidence>
<proteinExistence type="inferred from homology"/>
<dbReference type="SUPFAM" id="SSF52540">
    <property type="entry name" value="P-loop containing nucleoside triphosphate hydrolases"/>
    <property type="match status" value="1"/>
</dbReference>
<dbReference type="InterPro" id="IPR048333">
    <property type="entry name" value="HA2_WH"/>
</dbReference>
<evidence type="ECO:0000259" key="11">
    <source>
        <dbReference type="PROSITE" id="PS51192"/>
    </source>
</evidence>
<keyword evidence="6" id="KW-0347">Helicase</keyword>
<dbReference type="CDD" id="cd18791">
    <property type="entry name" value="SF2_C_RHA"/>
    <property type="match status" value="1"/>
</dbReference>
<dbReference type="GO" id="GO:0005524">
    <property type="term" value="F:ATP binding"/>
    <property type="evidence" value="ECO:0007669"/>
    <property type="project" value="UniProtKB-KW"/>
</dbReference>
<gene>
    <name evidence="13" type="ORF">DB88DRAFT_486535</name>
</gene>
<dbReference type="InterPro" id="IPR011709">
    <property type="entry name" value="DEAD-box_helicase_OB_fold"/>
</dbReference>
<dbReference type="Pfam" id="PF00271">
    <property type="entry name" value="Helicase_C"/>
    <property type="match status" value="1"/>
</dbReference>
<comment type="similarity">
    <text evidence="1">Belongs to the DEAD box helicase family. DEAH subfamily.</text>
</comment>
<evidence type="ECO:0000256" key="5">
    <source>
        <dbReference type="ARBA" id="ARBA00022801"/>
    </source>
</evidence>
<dbReference type="Pfam" id="PF07717">
    <property type="entry name" value="OB_NTP_bind"/>
    <property type="match status" value="1"/>
</dbReference>
<evidence type="ECO:0000256" key="1">
    <source>
        <dbReference type="ARBA" id="ARBA00008792"/>
    </source>
</evidence>
<evidence type="ECO:0000256" key="10">
    <source>
        <dbReference type="SAM" id="MobiDB-lite"/>
    </source>
</evidence>
<reference evidence="13" key="1">
    <citation type="submission" date="2023-02" db="EMBL/GenBank/DDBJ databases">
        <title>Identification and recombinant expression of a fungal hydrolase from Papiliotrema laurentii that hydrolyzes apple cutin and clears colloidal polyester polyurethane.</title>
        <authorList>
            <consortium name="DOE Joint Genome Institute"/>
            <person name="Roman V.A."/>
            <person name="Bojanowski C."/>
            <person name="Crable B.R."/>
            <person name="Wagner D.N."/>
            <person name="Hung C.S."/>
            <person name="Nadeau L.J."/>
            <person name="Schratz L."/>
            <person name="Haridas S."/>
            <person name="Pangilinan J."/>
            <person name="Lipzen A."/>
            <person name="Na H."/>
            <person name="Yan M."/>
            <person name="Ng V."/>
            <person name="Grigoriev I.V."/>
            <person name="Spatafora J.W."/>
            <person name="Barlow D."/>
            <person name="Biffinger J."/>
            <person name="Kelley-Loughnane N."/>
            <person name="Varaljay V.A."/>
            <person name="Crookes-Goodson W.J."/>
        </authorList>
    </citation>
    <scope>NUCLEOTIDE SEQUENCE</scope>
    <source>
        <strain evidence="13">5307AH</strain>
    </source>
</reference>
<dbReference type="CDD" id="cd17980">
    <property type="entry name" value="DEXHc_DHX35"/>
    <property type="match status" value="1"/>
</dbReference>
<dbReference type="GO" id="GO:0016787">
    <property type="term" value="F:hydrolase activity"/>
    <property type="evidence" value="ECO:0007669"/>
    <property type="project" value="UniProtKB-KW"/>
</dbReference>
<dbReference type="PROSITE" id="PS51194">
    <property type="entry name" value="HELICASE_CTER"/>
    <property type="match status" value="1"/>
</dbReference>
<feature type="region of interest" description="Disordered" evidence="10">
    <location>
        <begin position="1"/>
        <end position="23"/>
    </location>
</feature>
<feature type="domain" description="Helicase ATP-binding" evidence="11">
    <location>
        <begin position="57"/>
        <end position="222"/>
    </location>
</feature>
<dbReference type="GO" id="GO:0003723">
    <property type="term" value="F:RNA binding"/>
    <property type="evidence" value="ECO:0007669"/>
    <property type="project" value="TreeGrafter"/>
</dbReference>
<evidence type="ECO:0000259" key="12">
    <source>
        <dbReference type="PROSITE" id="PS51194"/>
    </source>
</evidence>
<dbReference type="Pfam" id="PF04408">
    <property type="entry name" value="WHD_HA2"/>
    <property type="match status" value="1"/>
</dbReference>
<dbReference type="SMART" id="SM00847">
    <property type="entry name" value="HA2"/>
    <property type="match status" value="1"/>
</dbReference>
<dbReference type="InterPro" id="IPR002464">
    <property type="entry name" value="DNA/RNA_helicase_DEAH_CS"/>
</dbReference>
<dbReference type="InterPro" id="IPR001650">
    <property type="entry name" value="Helicase_C-like"/>
</dbReference>
<keyword evidence="7" id="KW-0067">ATP-binding</keyword>
<dbReference type="EC" id="3.6.4.13" evidence="2"/>
<keyword evidence="3" id="KW-0507">mRNA processing</keyword>
<evidence type="ECO:0000256" key="4">
    <source>
        <dbReference type="ARBA" id="ARBA00022741"/>
    </source>
</evidence>
<comment type="catalytic activity">
    <reaction evidence="9">
        <text>ATP + H2O = ADP + phosphate + H(+)</text>
        <dbReference type="Rhea" id="RHEA:13065"/>
        <dbReference type="ChEBI" id="CHEBI:15377"/>
        <dbReference type="ChEBI" id="CHEBI:15378"/>
        <dbReference type="ChEBI" id="CHEBI:30616"/>
        <dbReference type="ChEBI" id="CHEBI:43474"/>
        <dbReference type="ChEBI" id="CHEBI:456216"/>
        <dbReference type="EC" id="3.6.4.13"/>
    </reaction>
</comment>
<dbReference type="EMBL" id="JAODAN010000004">
    <property type="protein sequence ID" value="KAK1924717.1"/>
    <property type="molecule type" value="Genomic_DNA"/>
</dbReference>
<organism evidence="13 14">
    <name type="scientific">Papiliotrema laurentii</name>
    <name type="common">Cryptococcus laurentii</name>
    <dbReference type="NCBI Taxonomy" id="5418"/>
    <lineage>
        <taxon>Eukaryota</taxon>
        <taxon>Fungi</taxon>
        <taxon>Dikarya</taxon>
        <taxon>Basidiomycota</taxon>
        <taxon>Agaricomycotina</taxon>
        <taxon>Tremellomycetes</taxon>
        <taxon>Tremellales</taxon>
        <taxon>Rhynchogastremaceae</taxon>
        <taxon>Papiliotrema</taxon>
    </lineage>
</organism>
<dbReference type="PANTHER" id="PTHR18934:SF136">
    <property type="entry name" value="ATP-DEPENDENT RNA HELICASE DHX35-RELATED"/>
    <property type="match status" value="1"/>
</dbReference>
<evidence type="ECO:0000313" key="14">
    <source>
        <dbReference type="Proteomes" id="UP001182556"/>
    </source>
</evidence>
<dbReference type="AlphaFoldDB" id="A0AAD9FRH0"/>
<dbReference type="SMART" id="SM00487">
    <property type="entry name" value="DEXDc"/>
    <property type="match status" value="1"/>
</dbReference>
<keyword evidence="4" id="KW-0547">Nucleotide-binding</keyword>
<dbReference type="InterPro" id="IPR007502">
    <property type="entry name" value="Helicase-assoc_dom"/>
</dbReference>
<dbReference type="InterPro" id="IPR011545">
    <property type="entry name" value="DEAD/DEAH_box_helicase_dom"/>
</dbReference>
<evidence type="ECO:0000256" key="6">
    <source>
        <dbReference type="ARBA" id="ARBA00022806"/>
    </source>
</evidence>
<feature type="domain" description="Helicase C-terminal" evidence="12">
    <location>
        <begin position="255"/>
        <end position="436"/>
    </location>
</feature>
<dbReference type="PANTHER" id="PTHR18934">
    <property type="entry name" value="ATP-DEPENDENT RNA HELICASE"/>
    <property type="match status" value="1"/>
</dbReference>
<dbReference type="Gene3D" id="1.20.120.1080">
    <property type="match status" value="1"/>
</dbReference>
<evidence type="ECO:0000313" key="13">
    <source>
        <dbReference type="EMBL" id="KAK1924717.1"/>
    </source>
</evidence>
<evidence type="ECO:0000256" key="2">
    <source>
        <dbReference type="ARBA" id="ARBA00012552"/>
    </source>
</evidence>
<evidence type="ECO:0000256" key="8">
    <source>
        <dbReference type="ARBA" id="ARBA00023187"/>
    </source>
</evidence>
<dbReference type="GO" id="GO:0008380">
    <property type="term" value="P:RNA splicing"/>
    <property type="evidence" value="ECO:0007669"/>
    <property type="project" value="UniProtKB-KW"/>
</dbReference>
<dbReference type="Proteomes" id="UP001182556">
    <property type="component" value="Unassembled WGS sequence"/>
</dbReference>
<dbReference type="InterPro" id="IPR014001">
    <property type="entry name" value="Helicase_ATP-bd"/>
</dbReference>
<dbReference type="SMART" id="SM00490">
    <property type="entry name" value="HELICc"/>
    <property type="match status" value="1"/>
</dbReference>
<sequence length="697" mass="78134">MPPLQFWKPGTTGPGSTLDRETENEGGLATTSAVSAHLSIDAQRQRLPIYKHRNKLLWCIEKYQCVIVVGQTGCGKSTQIPQYLHEAGWTNNNLVVACTQPRRVAATSVATRVAEEVGTVLGDEVGYSIRFEDLSNPERTRIKYLTDGMLFREIMVDPLLSRYSVIMIDEAHERGAYTDLLLGLVKKIMRKRPELRVIISSATIDAEDFLEYFNSNADSPDRSKDDAIIVSLEGRMFPVEVAYLKEPCVDYVHTAVQTVFDIHMKEPAGDVLVFLTGRDEIDRALQQVADRSQNLPKAAPKLLPLPLHATMPPEEQQLIFEAPPRDTRKVIFATNIAEASVTIDGIKYVVDSGFVKLKTYNPRTCMDVLTVTPCSLASANQRAGRAGRTSAGKCYRLYPSSYLPTNNPSSPMPITTPPELTRSDISLYLLQLKALGIDNLAKFDFMSPPPSEMMIRALEFLFCLKAIDEEGRLTRPMGAQMAEVPLDPMMAAILLNSQAFKCGEEVLTIAAMTQVQNVFVLPEGGMKATMAELERRKFTAEEGDHLTLLNAYNAFIRYGIRDKQWCGNHRINHKALSRAVSIRKQLKKFLDRFGIKVESCEGDAKRLRRCLVSGYFKNAARMMPDGTYRSAREGAVLHVHPSSVMFTRQPSTGWVIYHEVVETTKSFMRDLTVVEEEWLVELAPHFYQFKGGGIKKH</sequence>
<dbReference type="InterPro" id="IPR027417">
    <property type="entry name" value="P-loop_NTPase"/>
</dbReference>
<accession>A0AAD9FRH0</accession>
<keyword evidence="8" id="KW-0508">mRNA splicing</keyword>
<keyword evidence="5" id="KW-0378">Hydrolase</keyword>
<evidence type="ECO:0000256" key="7">
    <source>
        <dbReference type="ARBA" id="ARBA00022840"/>
    </source>
</evidence>
<evidence type="ECO:0000256" key="9">
    <source>
        <dbReference type="ARBA" id="ARBA00047984"/>
    </source>
</evidence>
<dbReference type="Gene3D" id="3.40.50.300">
    <property type="entry name" value="P-loop containing nucleotide triphosphate hydrolases"/>
    <property type="match status" value="2"/>
</dbReference>
<protein>
    <recommendedName>
        <fullName evidence="2">RNA helicase</fullName>
        <ecNumber evidence="2">3.6.4.13</ecNumber>
    </recommendedName>
</protein>
<comment type="caution">
    <text evidence="13">The sequence shown here is derived from an EMBL/GenBank/DDBJ whole genome shotgun (WGS) entry which is preliminary data.</text>
</comment>
<name>A0AAD9FRH0_PAPLA</name>
<dbReference type="GO" id="GO:0071013">
    <property type="term" value="C:catalytic step 2 spliceosome"/>
    <property type="evidence" value="ECO:0007669"/>
    <property type="project" value="TreeGrafter"/>
</dbReference>
<dbReference type="GO" id="GO:0003724">
    <property type="term" value="F:RNA helicase activity"/>
    <property type="evidence" value="ECO:0007669"/>
    <property type="project" value="UniProtKB-EC"/>
</dbReference>
<dbReference type="Pfam" id="PF00270">
    <property type="entry name" value="DEAD"/>
    <property type="match status" value="1"/>
</dbReference>
<dbReference type="PROSITE" id="PS51192">
    <property type="entry name" value="HELICASE_ATP_BIND_1"/>
    <property type="match status" value="1"/>
</dbReference>
<dbReference type="GO" id="GO:0006397">
    <property type="term" value="P:mRNA processing"/>
    <property type="evidence" value="ECO:0007669"/>
    <property type="project" value="UniProtKB-KW"/>
</dbReference>
<keyword evidence="14" id="KW-1185">Reference proteome</keyword>